<name>A0A0C2DE57_9BACT</name>
<evidence type="ECO:0000313" key="1">
    <source>
        <dbReference type="EMBL" id="KIG17942.1"/>
    </source>
</evidence>
<gene>
    <name evidence="1" type="ORF">DB30_02157</name>
</gene>
<dbReference type="Proteomes" id="UP000031599">
    <property type="component" value="Unassembled WGS sequence"/>
</dbReference>
<dbReference type="AlphaFoldDB" id="A0A0C2DE57"/>
<proteinExistence type="predicted"/>
<reference evidence="1 2" key="1">
    <citation type="submission" date="2014-12" db="EMBL/GenBank/DDBJ databases">
        <title>Genome assembly of Enhygromyxa salina DSM 15201.</title>
        <authorList>
            <person name="Sharma G."/>
            <person name="Subramanian S."/>
        </authorList>
    </citation>
    <scope>NUCLEOTIDE SEQUENCE [LARGE SCALE GENOMIC DNA]</scope>
    <source>
        <strain evidence="1 2">DSM 15201</strain>
    </source>
</reference>
<dbReference type="EMBL" id="JMCC02000016">
    <property type="protein sequence ID" value="KIG17942.1"/>
    <property type="molecule type" value="Genomic_DNA"/>
</dbReference>
<evidence type="ECO:0000313" key="2">
    <source>
        <dbReference type="Proteomes" id="UP000031599"/>
    </source>
</evidence>
<protein>
    <submittedName>
        <fullName evidence="1">Uncharacterized protein</fullName>
    </submittedName>
</protein>
<sequence>MVGLGVGAFALYRWRAGKLDQEEAPAPALTEEPASPIQEPVSRGVWLPQTPEEFDDLRLTVRAFVRLAPNIEDHRRLVWLWHWRGTPYPTVDQPGEHPSHWQLAEIIRGLVDEARAEARPAATMPASAPKVATERAMSPDLTAFTCDIPTPGYFYRVRAADELVGEAGIVSSVLHEAALDAAARKGWPTHKAEARARKLAANLEAQAAYREMLSRGEWNAGQLEPLSEGALLWLPPVRRMSLMDRSRSRRVCVEPRAWPDGSSKLEPPPQLREIAAGCSPIDDSPGVSLLPEDVNTQFPAVSAAIMATIGADAPVISGSFRFCD</sequence>
<dbReference type="RefSeq" id="WP_146658284.1">
    <property type="nucleotide sequence ID" value="NZ_JMCC02000016.1"/>
</dbReference>
<organism evidence="1 2">
    <name type="scientific">Enhygromyxa salina</name>
    <dbReference type="NCBI Taxonomy" id="215803"/>
    <lineage>
        <taxon>Bacteria</taxon>
        <taxon>Pseudomonadati</taxon>
        <taxon>Myxococcota</taxon>
        <taxon>Polyangia</taxon>
        <taxon>Nannocystales</taxon>
        <taxon>Nannocystaceae</taxon>
        <taxon>Enhygromyxa</taxon>
    </lineage>
</organism>
<accession>A0A0C2DE57</accession>
<comment type="caution">
    <text evidence="1">The sequence shown here is derived from an EMBL/GenBank/DDBJ whole genome shotgun (WGS) entry which is preliminary data.</text>
</comment>